<dbReference type="Gene3D" id="3.30.499.10">
    <property type="entry name" value="Aconitase, domain 3"/>
    <property type="match status" value="2"/>
</dbReference>
<feature type="domain" description="Aconitase/3-isopropylmalate dehydratase large subunit alpha/beta/alpha" evidence="6">
    <location>
        <begin position="2"/>
        <end position="319"/>
    </location>
</feature>
<evidence type="ECO:0000256" key="2">
    <source>
        <dbReference type="ARBA" id="ARBA00022723"/>
    </source>
</evidence>
<dbReference type="GO" id="GO:0046872">
    <property type="term" value="F:metal ion binding"/>
    <property type="evidence" value="ECO:0007669"/>
    <property type="project" value="UniProtKB-KW"/>
</dbReference>
<dbReference type="GO" id="GO:0009098">
    <property type="term" value="P:L-leucine biosynthetic process"/>
    <property type="evidence" value="ECO:0007669"/>
    <property type="project" value="InterPro"/>
</dbReference>
<keyword evidence="1" id="KW-0004">4Fe-4S</keyword>
<feature type="non-terminal residue" evidence="7">
    <location>
        <position position="1"/>
    </location>
</feature>
<evidence type="ECO:0000256" key="1">
    <source>
        <dbReference type="ARBA" id="ARBA00022485"/>
    </source>
</evidence>
<keyword evidence="2" id="KW-0479">Metal-binding</keyword>
<dbReference type="PANTHER" id="PTHR43822">
    <property type="entry name" value="HOMOACONITASE, MITOCHONDRIAL-RELATED"/>
    <property type="match status" value="1"/>
</dbReference>
<dbReference type="InterPro" id="IPR033941">
    <property type="entry name" value="IPMI_cat"/>
</dbReference>
<keyword evidence="5" id="KW-0456">Lyase</keyword>
<dbReference type="GO" id="GO:0051539">
    <property type="term" value="F:4 iron, 4 sulfur cluster binding"/>
    <property type="evidence" value="ECO:0007669"/>
    <property type="project" value="UniProtKB-KW"/>
</dbReference>
<dbReference type="NCBIfam" id="TIGR01343">
    <property type="entry name" value="hacA_fam"/>
    <property type="match status" value="1"/>
</dbReference>
<evidence type="ECO:0000256" key="4">
    <source>
        <dbReference type="ARBA" id="ARBA00023014"/>
    </source>
</evidence>
<sequence length="344" mass="36529">RFYDVGRAGIQHILLPEQGLVVPGDLIAGADSHTCTYGFMGAFGTGIGSTDAAAAMALGEIWLKVPESSKYVYHGVPPEWVGGKDLILHTIASIGVDGARYQAMEFTGPALDHLSMADRFTMANMAIEAGAKTGLFAADEKTRRFVQKRSAREGQYWQSDPDAEYVDLHEFDVSSFEPCVAVPYLPENVKPLSEIAGLEIDQVVIGMCTNGNLEDLRAAASILKGRKIHPNLRAVIIPGSQKVYLDAMREGLVEIFVEANCSVSTPSCGPCLGGHLGVLAAGERCVSTSNRNFRGRMGHPDSEVYLANPYVAAATAVAGVIASPADVHTSPLFAPQAAGSLYSG</sequence>
<dbReference type="InterPro" id="IPR015931">
    <property type="entry name" value="Acnase/IPM_dHydase_lsu_aba_1/3"/>
</dbReference>
<dbReference type="NCBIfam" id="NF001614">
    <property type="entry name" value="PRK00402.1"/>
    <property type="match status" value="1"/>
</dbReference>
<dbReference type="InterPro" id="IPR050067">
    <property type="entry name" value="IPM_dehydratase_rel_enz"/>
</dbReference>
<dbReference type="EMBL" id="BART01006987">
    <property type="protein sequence ID" value="GAG72257.1"/>
    <property type="molecule type" value="Genomic_DNA"/>
</dbReference>
<evidence type="ECO:0000259" key="6">
    <source>
        <dbReference type="Pfam" id="PF00330"/>
    </source>
</evidence>
<dbReference type="InterPro" id="IPR006251">
    <property type="entry name" value="Homoacnase/IPMdehydase_lsu"/>
</dbReference>
<dbReference type="InterPro" id="IPR036008">
    <property type="entry name" value="Aconitase_4Fe-4S_dom"/>
</dbReference>
<organism evidence="7">
    <name type="scientific">marine sediment metagenome</name>
    <dbReference type="NCBI Taxonomy" id="412755"/>
    <lineage>
        <taxon>unclassified sequences</taxon>
        <taxon>metagenomes</taxon>
        <taxon>ecological metagenomes</taxon>
    </lineage>
</organism>
<proteinExistence type="predicted"/>
<dbReference type="PANTHER" id="PTHR43822:SF16">
    <property type="entry name" value="3-ISOPROPYLMALATE DEHYDRATASE LARGE SUBUNIT 2"/>
    <property type="match status" value="1"/>
</dbReference>
<evidence type="ECO:0000256" key="3">
    <source>
        <dbReference type="ARBA" id="ARBA00023004"/>
    </source>
</evidence>
<dbReference type="PRINTS" id="PR00415">
    <property type="entry name" value="ACONITASE"/>
</dbReference>
<keyword evidence="4" id="KW-0411">Iron-sulfur</keyword>
<dbReference type="InterPro" id="IPR011826">
    <property type="entry name" value="HAcnase/IPMdehydase_lsu_prok"/>
</dbReference>
<accession>X1ASH4</accession>
<dbReference type="Pfam" id="PF00330">
    <property type="entry name" value="Aconitase"/>
    <property type="match status" value="1"/>
</dbReference>
<keyword evidence="3" id="KW-0408">Iron</keyword>
<protein>
    <recommendedName>
        <fullName evidence="6">Aconitase/3-isopropylmalate dehydratase large subunit alpha/beta/alpha domain-containing protein</fullName>
    </recommendedName>
</protein>
<dbReference type="SUPFAM" id="SSF53732">
    <property type="entry name" value="Aconitase iron-sulfur domain"/>
    <property type="match status" value="1"/>
</dbReference>
<dbReference type="NCBIfam" id="TIGR02086">
    <property type="entry name" value="IPMI_arch"/>
    <property type="match status" value="1"/>
</dbReference>
<dbReference type="AlphaFoldDB" id="X1ASH4"/>
<dbReference type="CDD" id="cd01583">
    <property type="entry name" value="IPMI"/>
    <property type="match status" value="1"/>
</dbReference>
<comment type="caution">
    <text evidence="7">The sequence shown here is derived from an EMBL/GenBank/DDBJ whole genome shotgun (WGS) entry which is preliminary data.</text>
</comment>
<dbReference type="GO" id="GO:0003861">
    <property type="term" value="F:3-isopropylmalate dehydratase activity"/>
    <property type="evidence" value="ECO:0007669"/>
    <property type="project" value="InterPro"/>
</dbReference>
<dbReference type="InterPro" id="IPR001030">
    <property type="entry name" value="Acoase/IPM_deHydtase_lsu_aba"/>
</dbReference>
<gene>
    <name evidence="7" type="ORF">S01H4_15947</name>
</gene>
<reference evidence="7" key="1">
    <citation type="journal article" date="2014" name="Front. Microbiol.">
        <title>High frequency of phylogenetically diverse reductive dehalogenase-homologous genes in deep subseafloor sedimentary metagenomes.</title>
        <authorList>
            <person name="Kawai M."/>
            <person name="Futagami T."/>
            <person name="Toyoda A."/>
            <person name="Takaki Y."/>
            <person name="Nishi S."/>
            <person name="Hori S."/>
            <person name="Arai W."/>
            <person name="Tsubouchi T."/>
            <person name="Morono Y."/>
            <person name="Uchiyama I."/>
            <person name="Ito T."/>
            <person name="Fujiyama A."/>
            <person name="Inagaki F."/>
            <person name="Takami H."/>
        </authorList>
    </citation>
    <scope>NUCLEOTIDE SEQUENCE</scope>
    <source>
        <strain evidence="7">Expedition CK06-06</strain>
    </source>
</reference>
<name>X1ASH4_9ZZZZ</name>
<evidence type="ECO:0000256" key="5">
    <source>
        <dbReference type="ARBA" id="ARBA00023239"/>
    </source>
</evidence>
<evidence type="ECO:0000313" key="7">
    <source>
        <dbReference type="EMBL" id="GAG72257.1"/>
    </source>
</evidence>